<comment type="caution">
    <text evidence="2">The sequence shown here is derived from an EMBL/GenBank/DDBJ whole genome shotgun (WGS) entry which is preliminary data.</text>
</comment>
<reference evidence="2 3" key="1">
    <citation type="submission" date="2018-03" db="EMBL/GenBank/DDBJ databases">
        <title>Genomic Encyclopedia of Archaeal and Bacterial Type Strains, Phase II (KMG-II): from individual species to whole genera.</title>
        <authorList>
            <person name="Goeker M."/>
        </authorList>
    </citation>
    <scope>NUCLEOTIDE SEQUENCE [LARGE SCALE GENOMIC DNA]</scope>
    <source>
        <strain evidence="2 3">DSM 101533</strain>
    </source>
</reference>
<organism evidence="2 3">
    <name type="scientific">Yoonia maritima</name>
    <dbReference type="NCBI Taxonomy" id="1435347"/>
    <lineage>
        <taxon>Bacteria</taxon>
        <taxon>Pseudomonadati</taxon>
        <taxon>Pseudomonadota</taxon>
        <taxon>Alphaproteobacteria</taxon>
        <taxon>Rhodobacterales</taxon>
        <taxon>Paracoccaceae</taxon>
        <taxon>Yoonia</taxon>
    </lineage>
</organism>
<feature type="signal peptide" evidence="1">
    <location>
        <begin position="1"/>
        <end position="22"/>
    </location>
</feature>
<dbReference type="AlphaFoldDB" id="A0A2T0W2D2"/>
<dbReference type="EMBL" id="PVTP01000003">
    <property type="protein sequence ID" value="PRY78964.1"/>
    <property type="molecule type" value="Genomic_DNA"/>
</dbReference>
<gene>
    <name evidence="2" type="ORF">CLV80_103294</name>
</gene>
<evidence type="ECO:0000313" key="2">
    <source>
        <dbReference type="EMBL" id="PRY78964.1"/>
    </source>
</evidence>
<accession>A0A2T0W2D2</accession>
<name>A0A2T0W2D2_9RHOB</name>
<proteinExistence type="predicted"/>
<sequence length="80" mass="8316">MTNLSKVLCATFALTLPSMSSAGEIALTFETNGVTISGEFAGFQDDAYILITTAGPLHVPANLATCEGDDCLVVFTAENN</sequence>
<evidence type="ECO:0000313" key="3">
    <source>
        <dbReference type="Proteomes" id="UP000238007"/>
    </source>
</evidence>
<dbReference type="RefSeq" id="WP_133169759.1">
    <property type="nucleotide sequence ID" value="NZ_PVTP01000003.1"/>
</dbReference>
<keyword evidence="3" id="KW-1185">Reference proteome</keyword>
<keyword evidence="1" id="KW-0732">Signal</keyword>
<feature type="chain" id="PRO_5015619074" evidence="1">
    <location>
        <begin position="23"/>
        <end position="80"/>
    </location>
</feature>
<evidence type="ECO:0000256" key="1">
    <source>
        <dbReference type="SAM" id="SignalP"/>
    </source>
</evidence>
<dbReference type="Proteomes" id="UP000238007">
    <property type="component" value="Unassembled WGS sequence"/>
</dbReference>
<protein>
    <submittedName>
        <fullName evidence="2">Uncharacterized protein</fullName>
    </submittedName>
</protein>
<dbReference type="OrthoDB" id="7863179at2"/>